<accession>A0A9W7CEU1</accession>
<dbReference type="Gene3D" id="2.40.128.20">
    <property type="match status" value="1"/>
</dbReference>
<evidence type="ECO:0000256" key="1">
    <source>
        <dbReference type="SAM" id="SignalP"/>
    </source>
</evidence>
<dbReference type="GO" id="GO:0010028">
    <property type="term" value="P:xanthophyll cycle"/>
    <property type="evidence" value="ECO:0007669"/>
    <property type="project" value="InterPro"/>
</dbReference>
<dbReference type="EMBL" id="BRXX01000316">
    <property type="protein sequence ID" value="GMI04410.1"/>
    <property type="molecule type" value="Genomic_DNA"/>
</dbReference>
<protein>
    <recommendedName>
        <fullName evidence="2">VDE lipocalin domain-containing protein</fullName>
    </recommendedName>
</protein>
<dbReference type="InterPro" id="IPR012674">
    <property type="entry name" value="Calycin"/>
</dbReference>
<dbReference type="SUPFAM" id="SSF50814">
    <property type="entry name" value="Lipocalins"/>
    <property type="match status" value="1"/>
</dbReference>
<evidence type="ECO:0000259" key="2">
    <source>
        <dbReference type="Pfam" id="PF07137"/>
    </source>
</evidence>
<organism evidence="3 4">
    <name type="scientific">Triparma verrucosa</name>
    <dbReference type="NCBI Taxonomy" id="1606542"/>
    <lineage>
        <taxon>Eukaryota</taxon>
        <taxon>Sar</taxon>
        <taxon>Stramenopiles</taxon>
        <taxon>Ochrophyta</taxon>
        <taxon>Bolidophyceae</taxon>
        <taxon>Parmales</taxon>
        <taxon>Triparmaceae</taxon>
        <taxon>Triparma</taxon>
    </lineage>
</organism>
<dbReference type="InterPro" id="IPR022272">
    <property type="entry name" value="Lipocalin_CS"/>
</dbReference>
<keyword evidence="4" id="KW-1185">Reference proteome</keyword>
<keyword evidence="1" id="KW-0732">Signal</keyword>
<dbReference type="PANTHER" id="PTHR33970:SF1">
    <property type="entry name" value="VIOLAXANTHIN DE-EPOXIDASE, CHLOROPLASTIC"/>
    <property type="match status" value="1"/>
</dbReference>
<feature type="chain" id="PRO_5040930934" description="VDE lipocalin domain-containing protein" evidence="1">
    <location>
        <begin position="44"/>
        <end position="386"/>
    </location>
</feature>
<dbReference type="Proteomes" id="UP001165160">
    <property type="component" value="Unassembled WGS sequence"/>
</dbReference>
<dbReference type="InterPro" id="IPR010788">
    <property type="entry name" value="VDE_dom"/>
</dbReference>
<comment type="caution">
    <text evidence="3">The sequence shown here is derived from an EMBL/GenBank/DDBJ whole genome shotgun (WGS) entry which is preliminary data.</text>
</comment>
<dbReference type="PROSITE" id="PS00213">
    <property type="entry name" value="LIPOCALIN"/>
    <property type="match status" value="1"/>
</dbReference>
<gene>
    <name evidence="3" type="ORF">TrVE_jg7464</name>
</gene>
<feature type="signal peptide" evidence="1">
    <location>
        <begin position="1"/>
        <end position="43"/>
    </location>
</feature>
<dbReference type="AlphaFoldDB" id="A0A9W7CEU1"/>
<sequence length="386" mass="43065">MMYHRQVTSQRKRYFSKKEPSRVLLTLLLSLLLLHGHHHSVEGYNWFKIPFKSTLKGPVKGPLIGPLKGPFSKSMSTTMFPTTMLIPLLLLNPSPASAGFEDYAKTSKMTADPICFVTKCKSETLSLTPTSVKGLKCLGQCKGEQKCASQCFNKYTSPELESWLNCALERESCLPLPPSATSSSIVTSPLPPPEQNLDLNKLSGKWYKVYGKSPIYDLFPCQTNTFTPTSSTSLLADIFLRINSDESGYYESRLTEDLKLDSEGFLNVVGKMYGLTFNEKWSVRVVGEAILVDYVGETMQGEYRGGFVYKREKEVDKSFTDSISKYVDLSSYSKIDNSCPATVNGRGSIVREKGEVNGGEWKDLIFGEGGIGDWVNPGWRGEYDQK</sequence>
<proteinExistence type="predicted"/>
<evidence type="ECO:0000313" key="4">
    <source>
        <dbReference type="Proteomes" id="UP001165160"/>
    </source>
</evidence>
<dbReference type="PANTHER" id="PTHR33970">
    <property type="entry name" value="VIOLAXANTHIN DE-EPOXIDASE, CHLOROPLASTIC-RELATED"/>
    <property type="match status" value="1"/>
</dbReference>
<dbReference type="InterPro" id="IPR044682">
    <property type="entry name" value="VDE"/>
</dbReference>
<dbReference type="Pfam" id="PF07137">
    <property type="entry name" value="VDE"/>
    <property type="match status" value="1"/>
</dbReference>
<dbReference type="GO" id="GO:0046422">
    <property type="term" value="F:violaxanthin de-epoxidase activity"/>
    <property type="evidence" value="ECO:0007669"/>
    <property type="project" value="InterPro"/>
</dbReference>
<feature type="domain" description="VDE lipocalin" evidence="2">
    <location>
        <begin position="114"/>
        <end position="327"/>
    </location>
</feature>
<evidence type="ECO:0000313" key="3">
    <source>
        <dbReference type="EMBL" id="GMI04410.1"/>
    </source>
</evidence>
<reference evidence="4" key="1">
    <citation type="journal article" date="2023" name="Commun. Biol.">
        <title>Genome analysis of Parmales, the sister group of diatoms, reveals the evolutionary specialization of diatoms from phago-mixotrophs to photoautotrophs.</title>
        <authorList>
            <person name="Ban H."/>
            <person name="Sato S."/>
            <person name="Yoshikawa S."/>
            <person name="Yamada K."/>
            <person name="Nakamura Y."/>
            <person name="Ichinomiya M."/>
            <person name="Sato N."/>
            <person name="Blanc-Mathieu R."/>
            <person name="Endo H."/>
            <person name="Kuwata A."/>
            <person name="Ogata H."/>
        </authorList>
    </citation>
    <scope>NUCLEOTIDE SEQUENCE [LARGE SCALE GENOMIC DNA]</scope>
    <source>
        <strain evidence="4">NIES 3699</strain>
    </source>
</reference>
<name>A0A9W7CEU1_9STRA</name>